<organism evidence="2 3">
    <name type="scientific">Acinetobacter guillouiae</name>
    <name type="common">Acinetobacter genomosp. 11</name>
    <dbReference type="NCBI Taxonomy" id="106649"/>
    <lineage>
        <taxon>Bacteria</taxon>
        <taxon>Pseudomonadati</taxon>
        <taxon>Pseudomonadota</taxon>
        <taxon>Gammaproteobacteria</taxon>
        <taxon>Moraxellales</taxon>
        <taxon>Moraxellaceae</taxon>
        <taxon>Acinetobacter</taxon>
    </lineage>
</organism>
<dbReference type="Pfam" id="PF01323">
    <property type="entry name" value="DSBA"/>
    <property type="match status" value="1"/>
</dbReference>
<evidence type="ECO:0000313" key="2">
    <source>
        <dbReference type="EMBL" id="MCF0263817.1"/>
    </source>
</evidence>
<dbReference type="RefSeq" id="WP_004721747.1">
    <property type="nucleotide sequence ID" value="NZ_AP014630.1"/>
</dbReference>
<evidence type="ECO:0000259" key="1">
    <source>
        <dbReference type="Pfam" id="PF01323"/>
    </source>
</evidence>
<dbReference type="InterPro" id="IPR001853">
    <property type="entry name" value="DSBA-like_thioredoxin_dom"/>
</dbReference>
<evidence type="ECO:0000313" key="3">
    <source>
        <dbReference type="Proteomes" id="UP000887320"/>
    </source>
</evidence>
<dbReference type="SUPFAM" id="SSF52833">
    <property type="entry name" value="Thioredoxin-like"/>
    <property type="match status" value="1"/>
</dbReference>
<accession>A0A077KXQ0</accession>
<dbReference type="EMBL" id="JAHWXT010000001">
    <property type="protein sequence ID" value="MCF0263817.1"/>
    <property type="molecule type" value="Genomic_DNA"/>
</dbReference>
<feature type="domain" description="DSBA-like thioredoxin" evidence="1">
    <location>
        <begin position="3"/>
        <end position="186"/>
    </location>
</feature>
<gene>
    <name evidence="2" type="ORF">KW868_04955</name>
</gene>
<dbReference type="Proteomes" id="UP000887320">
    <property type="component" value="Unassembled WGS sequence"/>
</dbReference>
<sequence>MKIEFVFDIVYPMSYVAFEKLKQHWNQPMAKKIELLPVQVLPEIPEQGLDVYQYLTERYGTKEANRKLDMAKFAAYSQDLTVDIEHMKRMPNSRLAHQAILALDNIFDQFALTQALFHAIFAHGKDIANPEVLKQIIEGMGLDGTKVLRSIQHKEIADKQTEITHYVQGFGKHPTPYYIVDGEIWDKTFDTLELKDLITNRAKDVA</sequence>
<dbReference type="Gene3D" id="3.40.30.10">
    <property type="entry name" value="Glutaredoxin"/>
    <property type="match status" value="1"/>
</dbReference>
<name>A0A077KXQ0_ACIGI</name>
<comment type="caution">
    <text evidence="2">The sequence shown here is derived from an EMBL/GenBank/DDBJ whole genome shotgun (WGS) entry which is preliminary data.</text>
</comment>
<protein>
    <submittedName>
        <fullName evidence="2">DsbA family protein</fullName>
    </submittedName>
</protein>
<dbReference type="InterPro" id="IPR036249">
    <property type="entry name" value="Thioredoxin-like_sf"/>
</dbReference>
<dbReference type="GeneID" id="67743519"/>
<dbReference type="GO" id="GO:0016491">
    <property type="term" value="F:oxidoreductase activity"/>
    <property type="evidence" value="ECO:0007669"/>
    <property type="project" value="InterPro"/>
</dbReference>
<proteinExistence type="predicted"/>
<dbReference type="AlphaFoldDB" id="A0A077KXQ0"/>
<dbReference type="KEGG" id="agu:AS4_14060"/>
<reference evidence="2" key="1">
    <citation type="submission" date="2021-07" db="EMBL/GenBank/DDBJ databases">
        <authorList>
            <person name="Fernandez M."/>
            <person name="Pereira P."/>
            <person name="Torres Tejerizo G.A."/>
            <person name="Gonzalez P."/>
            <person name="Agostini E."/>
        </authorList>
    </citation>
    <scope>NUCLEOTIDE SEQUENCE</scope>
    <source>
        <strain evidence="2">SFC 500-1A</strain>
    </source>
</reference>